<evidence type="ECO:0000256" key="4">
    <source>
        <dbReference type="ARBA" id="ARBA00023235"/>
    </source>
</evidence>
<dbReference type="FunFam" id="1.20.120.420:FF:000003">
    <property type="entry name" value="Methylthioribose-1-phosphate isomerase"/>
    <property type="match status" value="1"/>
</dbReference>
<dbReference type="FunFam" id="3.40.50.10470:FF:000003">
    <property type="entry name" value="Methylthioribose-1-phosphate isomerase"/>
    <property type="match status" value="1"/>
</dbReference>
<proteinExistence type="inferred from homology"/>
<dbReference type="EMBL" id="HBGT01013412">
    <property type="protein sequence ID" value="CAD9410144.1"/>
    <property type="molecule type" value="Transcribed_RNA"/>
</dbReference>
<accession>A0A7S2FRU3</accession>
<dbReference type="NCBIfam" id="TIGR00524">
    <property type="entry name" value="eIF-2B_rel"/>
    <property type="match status" value="1"/>
</dbReference>
<dbReference type="HAMAP" id="MF_01678">
    <property type="entry name" value="Salvage_MtnA"/>
    <property type="match status" value="1"/>
</dbReference>
<dbReference type="EC" id="5.3.1.23" evidence="6"/>
<dbReference type="UniPathway" id="UPA00904">
    <property type="reaction ID" value="UER00874"/>
</dbReference>
<feature type="active site" description="Proton donor" evidence="6">
    <location>
        <position position="266"/>
    </location>
</feature>
<dbReference type="NCBIfam" id="TIGR00512">
    <property type="entry name" value="salvage_mtnA"/>
    <property type="match status" value="1"/>
</dbReference>
<name>A0A7S2FRU3_9STRA</name>
<comment type="subcellular location">
    <subcellularLocation>
        <location evidence="6">Cytoplasm</location>
    </subcellularLocation>
    <subcellularLocation>
        <location evidence="6">Nucleus</location>
    </subcellularLocation>
</comment>
<keyword evidence="1 6" id="KW-0963">Cytoplasm</keyword>
<dbReference type="AlphaFoldDB" id="A0A7S2FRU3"/>
<evidence type="ECO:0000313" key="7">
    <source>
        <dbReference type="EMBL" id="CAD9410144.1"/>
    </source>
</evidence>
<comment type="catalytic activity">
    <reaction evidence="6">
        <text>5-(methylsulfanyl)-alpha-D-ribose 1-phosphate = 5-(methylsulfanyl)-D-ribulose 1-phosphate</text>
        <dbReference type="Rhea" id="RHEA:19989"/>
        <dbReference type="ChEBI" id="CHEBI:58533"/>
        <dbReference type="ChEBI" id="CHEBI:58548"/>
        <dbReference type="EC" id="5.3.1.23"/>
    </reaction>
</comment>
<dbReference type="PANTHER" id="PTHR43475:SF1">
    <property type="entry name" value="METHYLTHIORIBOSE-1-PHOSPHATE ISOMERASE"/>
    <property type="match status" value="1"/>
</dbReference>
<dbReference type="Pfam" id="PF01008">
    <property type="entry name" value="IF-2B"/>
    <property type="match status" value="1"/>
</dbReference>
<dbReference type="SUPFAM" id="SSF100950">
    <property type="entry name" value="NagB/RpiA/CoA transferase-like"/>
    <property type="match status" value="1"/>
</dbReference>
<dbReference type="GO" id="GO:0005737">
    <property type="term" value="C:cytoplasm"/>
    <property type="evidence" value="ECO:0007669"/>
    <property type="project" value="UniProtKB-SubCell"/>
</dbReference>
<dbReference type="NCBIfam" id="NF004326">
    <property type="entry name" value="PRK05720.1"/>
    <property type="match status" value="1"/>
</dbReference>
<dbReference type="InterPro" id="IPR000649">
    <property type="entry name" value="IF-2B-related"/>
</dbReference>
<dbReference type="InterPro" id="IPR005251">
    <property type="entry name" value="IF-M1Pi"/>
</dbReference>
<protein>
    <recommendedName>
        <fullName evidence="6">Methylthioribose-1-phosphate isomerase</fullName>
        <shortName evidence="6">M1Pi</shortName>
        <shortName evidence="6">MTR-1-P isomerase</shortName>
        <ecNumber evidence="6">5.3.1.23</ecNumber>
    </recommendedName>
    <alternativeName>
        <fullName evidence="6">S-methyl-5-thioribose-1-phosphate isomerase</fullName>
    </alternativeName>
    <alternativeName>
        <fullName evidence="6">Translation initiation factor eIF-2B subunit alpha/beta/delta-like protein</fullName>
    </alternativeName>
</protein>
<organism evidence="7">
    <name type="scientific">Florenciella parvula</name>
    <dbReference type="NCBI Taxonomy" id="236787"/>
    <lineage>
        <taxon>Eukaryota</taxon>
        <taxon>Sar</taxon>
        <taxon>Stramenopiles</taxon>
        <taxon>Ochrophyta</taxon>
        <taxon>Dictyochophyceae</taxon>
        <taxon>Florenciellales</taxon>
        <taxon>Florenciella</taxon>
    </lineage>
</organism>
<evidence type="ECO:0000256" key="6">
    <source>
        <dbReference type="HAMAP-Rule" id="MF_03119"/>
    </source>
</evidence>
<evidence type="ECO:0000256" key="1">
    <source>
        <dbReference type="ARBA" id="ARBA00022490"/>
    </source>
</evidence>
<dbReference type="InterPro" id="IPR011559">
    <property type="entry name" value="Initiation_fac_2B_a/b/d"/>
</dbReference>
<evidence type="ECO:0000256" key="2">
    <source>
        <dbReference type="ARBA" id="ARBA00022605"/>
    </source>
</evidence>
<dbReference type="InterPro" id="IPR037171">
    <property type="entry name" value="NagB/RpiA_transferase-like"/>
</dbReference>
<dbReference type="GO" id="GO:0046523">
    <property type="term" value="F:S-methyl-5-thioribose-1-phosphate isomerase activity"/>
    <property type="evidence" value="ECO:0007669"/>
    <property type="project" value="UniProtKB-UniRule"/>
</dbReference>
<comment type="pathway">
    <text evidence="6">Amino-acid biosynthesis; L-methionine biosynthesis via salvage pathway; L-methionine from S-methyl-5-thio-alpha-D-ribose 1-phosphate: step 1/6.</text>
</comment>
<sequence length="395" mass="41381">MAAPAASVEKKDALQSLRYTRGSFEVLDQLVVPHGLEFLPVKDANDGWSVIRKMQVRGAPLIAMVACLSLAVEATAMDAAGKVAGMSADEAKDFLLERMQHLRTSRPTAVNLFVATDKFAEVVKEAAAEKGATGASVVTTFVEGAEAMLENDLNANKTMGAYGKEAMLAKAPGGATKLKVVTICNTGSLATAGWGTALGVVRSLHETDNLDHIYSCETRPYNQGARLTAFEIVCDELPGTLICDSMASALMNVTEGGIHACVVGADRVVVNGDTANKIGTYQLAIAAKHHGVPFFVALDTTGIDVNTPTGAGIPIEERAAQELRAIAGVQVAPEAINVWNPAFDVTPGSLIAGIITELGVAYPDPATGEYDMAKFLADARQANGASEPPAKKQKK</sequence>
<dbReference type="GO" id="GO:0019509">
    <property type="term" value="P:L-methionine salvage from methylthioadenosine"/>
    <property type="evidence" value="ECO:0007669"/>
    <property type="project" value="UniProtKB-UniRule"/>
</dbReference>
<evidence type="ECO:0000256" key="3">
    <source>
        <dbReference type="ARBA" id="ARBA00023167"/>
    </source>
</evidence>
<feature type="site" description="Transition state stabilizer" evidence="6">
    <location>
        <position position="184"/>
    </location>
</feature>
<dbReference type="PANTHER" id="PTHR43475">
    <property type="entry name" value="METHYLTHIORIBOSE-1-PHOSPHATE ISOMERASE"/>
    <property type="match status" value="1"/>
</dbReference>
<gene>
    <name evidence="7" type="ORF">FPAR1323_LOCUS7203</name>
</gene>
<evidence type="ECO:0000256" key="5">
    <source>
        <dbReference type="ARBA" id="ARBA00023242"/>
    </source>
</evidence>
<dbReference type="Gene3D" id="3.40.50.10470">
    <property type="entry name" value="Translation initiation factor eif-2b, domain 2"/>
    <property type="match status" value="1"/>
</dbReference>
<dbReference type="InterPro" id="IPR042529">
    <property type="entry name" value="IF_2B-like_C"/>
</dbReference>
<keyword evidence="5 6" id="KW-0539">Nucleus</keyword>
<dbReference type="GO" id="GO:0005634">
    <property type="term" value="C:nucleus"/>
    <property type="evidence" value="ECO:0007669"/>
    <property type="project" value="UniProtKB-SubCell"/>
</dbReference>
<keyword evidence="3 6" id="KW-0486">Methionine biosynthesis</keyword>
<dbReference type="Gene3D" id="1.20.120.420">
    <property type="entry name" value="translation initiation factor eif-2b, domain 1"/>
    <property type="match status" value="1"/>
</dbReference>
<keyword evidence="4 6" id="KW-0413">Isomerase</keyword>
<comment type="function">
    <text evidence="6">Catalyzes the interconversion of methylthioribose-1-phosphate (MTR-1-P) into methylthioribulose-1-phosphate (MTRu-1-P).</text>
</comment>
<keyword evidence="2 6" id="KW-0028">Amino-acid biosynthesis</keyword>
<reference evidence="7" key="1">
    <citation type="submission" date="2021-01" db="EMBL/GenBank/DDBJ databases">
        <authorList>
            <person name="Corre E."/>
            <person name="Pelletier E."/>
            <person name="Niang G."/>
            <person name="Scheremetjew M."/>
            <person name="Finn R."/>
            <person name="Kale V."/>
            <person name="Holt S."/>
            <person name="Cochrane G."/>
            <person name="Meng A."/>
            <person name="Brown T."/>
            <person name="Cohen L."/>
        </authorList>
    </citation>
    <scope>NUCLEOTIDE SEQUENCE</scope>
    <source>
        <strain evidence="7">RCC1693</strain>
    </source>
</reference>
<comment type="similarity">
    <text evidence="6">Belongs to the eIF-2B alpha/beta/delta subunits family. MtnA subfamily.</text>
</comment>
<dbReference type="InterPro" id="IPR027363">
    <property type="entry name" value="M1Pi_N"/>
</dbReference>